<proteinExistence type="predicted"/>
<comment type="caution">
    <text evidence="1">The sequence shown here is derived from an EMBL/GenBank/DDBJ whole genome shotgun (WGS) entry which is preliminary data.</text>
</comment>
<dbReference type="SUPFAM" id="SSF55821">
    <property type="entry name" value="YrdC/RibB"/>
    <property type="match status" value="1"/>
</dbReference>
<gene>
    <name evidence="1" type="ORF">Q2362_06565</name>
</gene>
<reference evidence="1 2" key="1">
    <citation type="submission" date="2023-06" db="EMBL/GenBank/DDBJ databases">
        <title>Campylobacter magnum sp. nov., isolated from cecal contents of domestic pigs (Sus scrofa domesticus).</title>
        <authorList>
            <person name="Papic B."/>
            <person name="Gruntar I."/>
        </authorList>
    </citation>
    <scope>NUCLEOTIDE SEQUENCE [LARGE SCALE GENOMIC DNA]</scope>
    <source>
        <strain evidence="2">34484-21</strain>
    </source>
</reference>
<sequence length="143" mass="15745">MIYLAQSDTTAGLLSQDKARLNVLKGRAKDKPCVITVASLCILKGFARVPKAHKALVRRAKKTSFIYPNGLCLRCVKDARHAKFLASFEGGWAYSTSANEHGKDFDINWAKSVADEIFDADILSQGKSSAIFKLGKKSIKKIR</sequence>
<name>A0ABT8T870_9BACT</name>
<dbReference type="RefSeq" id="WP_302244550.1">
    <property type="nucleotide sequence ID" value="NZ_JAULJQ010000007.1"/>
</dbReference>
<dbReference type="Proteomes" id="UP001171111">
    <property type="component" value="Unassembled WGS sequence"/>
</dbReference>
<keyword evidence="2" id="KW-1185">Reference proteome</keyword>
<protein>
    <submittedName>
        <fullName evidence="1">Sua5 YciO YrdC YwlC family protein</fullName>
    </submittedName>
</protein>
<dbReference type="EMBL" id="JAULJQ010000007">
    <property type="protein sequence ID" value="MDO2409758.1"/>
    <property type="molecule type" value="Genomic_DNA"/>
</dbReference>
<accession>A0ABT8T870</accession>
<dbReference type="InterPro" id="IPR017945">
    <property type="entry name" value="DHBP_synth_RibB-like_a/b_dom"/>
</dbReference>
<organism evidence="1 2">
    <name type="scientific">Campylobacter magnus</name>
    <dbReference type="NCBI Taxonomy" id="3026462"/>
    <lineage>
        <taxon>Bacteria</taxon>
        <taxon>Pseudomonadati</taxon>
        <taxon>Campylobacterota</taxon>
        <taxon>Epsilonproteobacteria</taxon>
        <taxon>Campylobacterales</taxon>
        <taxon>Campylobacteraceae</taxon>
        <taxon>Campylobacter</taxon>
    </lineage>
</organism>
<evidence type="ECO:0000313" key="1">
    <source>
        <dbReference type="EMBL" id="MDO2409758.1"/>
    </source>
</evidence>
<evidence type="ECO:0000313" key="2">
    <source>
        <dbReference type="Proteomes" id="UP001171111"/>
    </source>
</evidence>